<organism evidence="2 3">
    <name type="scientific">Sinomonas humi</name>
    <dbReference type="NCBI Taxonomy" id="1338436"/>
    <lineage>
        <taxon>Bacteria</taxon>
        <taxon>Bacillati</taxon>
        <taxon>Actinomycetota</taxon>
        <taxon>Actinomycetes</taxon>
        <taxon>Micrococcales</taxon>
        <taxon>Micrococcaceae</taxon>
        <taxon>Sinomonas</taxon>
    </lineage>
</organism>
<dbReference type="InterPro" id="IPR050266">
    <property type="entry name" value="AB_hydrolase_sf"/>
</dbReference>
<dbReference type="STRING" id="1338436.LK10_12685"/>
<name>A0A0B2AL12_9MICC</name>
<dbReference type="RefSeq" id="WP_043124181.1">
    <property type="nucleotide sequence ID" value="NZ_JTDL01000123.1"/>
</dbReference>
<dbReference type="InterPro" id="IPR000073">
    <property type="entry name" value="AB_hydrolase_1"/>
</dbReference>
<gene>
    <name evidence="2" type="ORF">LK10_12685</name>
</gene>
<evidence type="ECO:0000313" key="2">
    <source>
        <dbReference type="EMBL" id="KHL02447.1"/>
    </source>
</evidence>
<feature type="domain" description="AB hydrolase-1" evidence="1">
    <location>
        <begin position="5"/>
        <end position="234"/>
    </location>
</feature>
<dbReference type="SUPFAM" id="SSF53474">
    <property type="entry name" value="alpha/beta-Hydrolases"/>
    <property type="match status" value="1"/>
</dbReference>
<protein>
    <submittedName>
        <fullName evidence="2">Alpha/beta hydrolase</fullName>
    </submittedName>
</protein>
<dbReference type="InterPro" id="IPR029058">
    <property type="entry name" value="AB_hydrolase_fold"/>
</dbReference>
<dbReference type="PANTHER" id="PTHR43798">
    <property type="entry name" value="MONOACYLGLYCEROL LIPASE"/>
    <property type="match status" value="1"/>
</dbReference>
<dbReference type="Gene3D" id="3.40.50.1820">
    <property type="entry name" value="alpha/beta hydrolase"/>
    <property type="match status" value="1"/>
</dbReference>
<dbReference type="GO" id="GO:0016787">
    <property type="term" value="F:hydrolase activity"/>
    <property type="evidence" value="ECO:0007669"/>
    <property type="project" value="UniProtKB-KW"/>
</dbReference>
<accession>A0A0B2AL12</accession>
<sequence length="253" mass="27405">MDEPVVLLHGVGLDSSMWDSLLADGALWLAGREVIALDLPGHGQEPPLRRPTSLAEMADDVARRLPPKAHLVGFSLGALIAEELAARMPERILSLVCVSSVCERTEAEGAAVERRLDAARGDFIASAEAAVERWFPEPDRVSPDLVDQVRRVLLANDHESYLHAYEVFATGDRDAAKALPLITAPTLAVTGSDDPGSTPGMTLRLGALVPHARTLIVDGARHMLPLERPEELARLIAEFLDEAERKIHHAHTA</sequence>
<comment type="caution">
    <text evidence="2">The sequence shown here is derived from an EMBL/GenBank/DDBJ whole genome shotgun (WGS) entry which is preliminary data.</text>
</comment>
<dbReference type="EMBL" id="JTDL01000123">
    <property type="protein sequence ID" value="KHL02447.1"/>
    <property type="molecule type" value="Genomic_DNA"/>
</dbReference>
<dbReference type="InterPro" id="IPR000639">
    <property type="entry name" value="Epox_hydrolase-like"/>
</dbReference>
<evidence type="ECO:0000313" key="3">
    <source>
        <dbReference type="Proteomes" id="UP000030982"/>
    </source>
</evidence>
<dbReference type="Pfam" id="PF12697">
    <property type="entry name" value="Abhydrolase_6"/>
    <property type="match status" value="1"/>
</dbReference>
<keyword evidence="2" id="KW-0378">Hydrolase</keyword>
<dbReference type="AlphaFoldDB" id="A0A0B2AL12"/>
<evidence type="ECO:0000259" key="1">
    <source>
        <dbReference type="Pfam" id="PF12697"/>
    </source>
</evidence>
<dbReference type="OrthoDB" id="63519at2"/>
<dbReference type="PRINTS" id="PR00412">
    <property type="entry name" value="EPOXHYDRLASE"/>
</dbReference>
<proteinExistence type="predicted"/>
<dbReference type="Proteomes" id="UP000030982">
    <property type="component" value="Unassembled WGS sequence"/>
</dbReference>
<reference evidence="2 3" key="1">
    <citation type="submission" date="2014-09" db="EMBL/GenBank/DDBJ databases">
        <title>Genome sequence of Sinomonas sp. MUSC 117.</title>
        <authorList>
            <person name="Lee L.-H."/>
        </authorList>
    </citation>
    <scope>NUCLEOTIDE SEQUENCE [LARGE SCALE GENOMIC DNA]</scope>
    <source>
        <strain evidence="2 3">MUSC 117</strain>
    </source>
</reference>
<keyword evidence="3" id="KW-1185">Reference proteome</keyword>